<keyword evidence="3" id="KW-1185">Reference proteome</keyword>
<evidence type="ECO:0000313" key="2">
    <source>
        <dbReference type="EMBL" id="KAF7503412.1"/>
    </source>
</evidence>
<comment type="caution">
    <text evidence="2">The sequence shown here is derived from an EMBL/GenBank/DDBJ whole genome shotgun (WGS) entry which is preliminary data.</text>
</comment>
<dbReference type="AlphaFoldDB" id="A0A8H7DZ55"/>
<protein>
    <submittedName>
        <fullName evidence="2">Uncharacterized protein</fullName>
    </submittedName>
</protein>
<dbReference type="EMBL" id="JAACFV010000180">
    <property type="protein sequence ID" value="KAF7503412.1"/>
    <property type="molecule type" value="Genomic_DNA"/>
</dbReference>
<feature type="compositionally biased region" description="Basic and acidic residues" evidence="1">
    <location>
        <begin position="22"/>
        <end position="33"/>
    </location>
</feature>
<sequence length="90" mass="9795">MRKKDPCKAVNEINAWREAEMANKEKRKLEGSKVKKAGKGKGEREGEGKKGDEKEVVIISVSDGGADDSTNSSTDDLIKIKKGNADAARY</sequence>
<feature type="region of interest" description="Disordered" evidence="1">
    <location>
        <begin position="22"/>
        <end position="90"/>
    </location>
</feature>
<accession>A0A8H7DZ55</accession>
<organism evidence="2 3">
    <name type="scientific">Endocarpon pusillum</name>
    <dbReference type="NCBI Taxonomy" id="364733"/>
    <lineage>
        <taxon>Eukaryota</taxon>
        <taxon>Fungi</taxon>
        <taxon>Dikarya</taxon>
        <taxon>Ascomycota</taxon>
        <taxon>Pezizomycotina</taxon>
        <taxon>Eurotiomycetes</taxon>
        <taxon>Chaetothyriomycetidae</taxon>
        <taxon>Verrucariales</taxon>
        <taxon>Verrucariaceae</taxon>
        <taxon>Endocarpon</taxon>
    </lineage>
</organism>
<feature type="compositionally biased region" description="Basic and acidic residues" evidence="1">
    <location>
        <begin position="40"/>
        <end position="56"/>
    </location>
</feature>
<gene>
    <name evidence="2" type="ORF">GJ744_003895</name>
</gene>
<reference evidence="2" key="1">
    <citation type="submission" date="2020-02" db="EMBL/GenBank/DDBJ databases">
        <authorList>
            <person name="Palmer J.M."/>
        </authorList>
    </citation>
    <scope>NUCLEOTIDE SEQUENCE</scope>
    <source>
        <strain evidence="2">EPUS1.4</strain>
        <tissue evidence="2">Thallus</tissue>
    </source>
</reference>
<evidence type="ECO:0000313" key="3">
    <source>
        <dbReference type="Proteomes" id="UP000606974"/>
    </source>
</evidence>
<dbReference type="Proteomes" id="UP000606974">
    <property type="component" value="Unassembled WGS sequence"/>
</dbReference>
<proteinExistence type="predicted"/>
<evidence type="ECO:0000256" key="1">
    <source>
        <dbReference type="SAM" id="MobiDB-lite"/>
    </source>
</evidence>
<name>A0A8H7DZ55_9EURO</name>